<dbReference type="RefSeq" id="WP_173805538.1">
    <property type="nucleotide sequence ID" value="NZ_JABSNM010000009.1"/>
</dbReference>
<sequence length="63" mass="6931">MNTQSQPADTLLTIPEACAALRVSRGFIYTLQKRGALELVKFGRAARIRRSSIERLIQSGAAQ</sequence>
<protein>
    <submittedName>
        <fullName evidence="2">Excisionase family DNA binding protein</fullName>
    </submittedName>
</protein>
<dbReference type="InterPro" id="IPR009061">
    <property type="entry name" value="DNA-bd_dom_put_sf"/>
</dbReference>
<keyword evidence="3" id="KW-1185">Reference proteome</keyword>
<evidence type="ECO:0000313" key="3">
    <source>
        <dbReference type="Proteomes" id="UP001516061"/>
    </source>
</evidence>
<dbReference type="SUPFAM" id="SSF46955">
    <property type="entry name" value="Putative DNA-binding domain"/>
    <property type="match status" value="1"/>
</dbReference>
<evidence type="ECO:0000259" key="1">
    <source>
        <dbReference type="Pfam" id="PF12728"/>
    </source>
</evidence>
<comment type="caution">
    <text evidence="2">The sequence shown here is derived from an EMBL/GenBank/DDBJ whole genome shotgun (WGS) entry which is preliminary data.</text>
</comment>
<name>A0ABX2G2I4_9BURK</name>
<dbReference type="InterPro" id="IPR010093">
    <property type="entry name" value="SinI_DNA-bd"/>
</dbReference>
<proteinExistence type="predicted"/>
<feature type="domain" description="Helix-turn-helix" evidence="1">
    <location>
        <begin position="11"/>
        <end position="59"/>
    </location>
</feature>
<dbReference type="Pfam" id="PF12728">
    <property type="entry name" value="HTH_17"/>
    <property type="match status" value="1"/>
</dbReference>
<dbReference type="InterPro" id="IPR041657">
    <property type="entry name" value="HTH_17"/>
</dbReference>
<gene>
    <name evidence="2" type="ORF">HNQ01_002259</name>
</gene>
<evidence type="ECO:0000313" key="2">
    <source>
        <dbReference type="EMBL" id="NRT56516.1"/>
    </source>
</evidence>
<dbReference type="EMBL" id="JABSNM010000009">
    <property type="protein sequence ID" value="NRT56516.1"/>
    <property type="molecule type" value="Genomic_DNA"/>
</dbReference>
<accession>A0ABX2G2I4</accession>
<reference evidence="2 3" key="1">
    <citation type="submission" date="2020-05" db="EMBL/GenBank/DDBJ databases">
        <title>Genomic Encyclopedia of Type Strains, Phase IV (KMG-V): Genome sequencing to study the core and pangenomes of soil and plant-associated prokaryotes.</title>
        <authorList>
            <person name="Whitman W."/>
        </authorList>
    </citation>
    <scope>NUCLEOTIDE SEQUENCE [LARGE SCALE GENOMIC DNA]</scope>
    <source>
        <strain evidence="2 3">C29</strain>
    </source>
</reference>
<organism evidence="2 3">
    <name type="scientific">Sphaerotilus uruguayifluvii</name>
    <dbReference type="NCBI Taxonomy" id="2735897"/>
    <lineage>
        <taxon>Bacteria</taxon>
        <taxon>Pseudomonadati</taxon>
        <taxon>Pseudomonadota</taxon>
        <taxon>Betaproteobacteria</taxon>
        <taxon>Burkholderiales</taxon>
        <taxon>Sphaerotilaceae</taxon>
        <taxon>Sphaerotilus</taxon>
    </lineage>
</organism>
<dbReference type="NCBIfam" id="TIGR01764">
    <property type="entry name" value="excise"/>
    <property type="match status" value="1"/>
</dbReference>
<dbReference type="Proteomes" id="UP001516061">
    <property type="component" value="Unassembled WGS sequence"/>
</dbReference>